<gene>
    <name evidence="3" type="ORF">PVAG01_03667</name>
</gene>
<name>A0ABR4PN79_9HELO</name>
<dbReference type="PANTHER" id="PTHR28258:SF1">
    <property type="entry name" value="VACUOLAR SEGREGATION PROTEIN 7"/>
    <property type="match status" value="1"/>
</dbReference>
<comment type="caution">
    <text evidence="3">The sequence shown here is derived from an EMBL/GenBank/DDBJ whole genome shotgun (WGS) entry which is preliminary data.</text>
</comment>
<keyword evidence="2" id="KW-0812">Transmembrane</keyword>
<feature type="compositionally biased region" description="Low complexity" evidence="1">
    <location>
        <begin position="312"/>
        <end position="328"/>
    </location>
</feature>
<feature type="transmembrane region" description="Helical" evidence="2">
    <location>
        <begin position="720"/>
        <end position="743"/>
    </location>
</feature>
<dbReference type="PANTHER" id="PTHR28258">
    <property type="entry name" value="VACUOLAR SEGREGATION PROTEIN 7"/>
    <property type="match status" value="1"/>
</dbReference>
<feature type="compositionally biased region" description="Polar residues" evidence="1">
    <location>
        <begin position="115"/>
        <end position="131"/>
    </location>
</feature>
<feature type="compositionally biased region" description="Polar residues" evidence="1">
    <location>
        <begin position="290"/>
        <end position="301"/>
    </location>
</feature>
<evidence type="ECO:0008006" key="5">
    <source>
        <dbReference type="Google" id="ProtNLM"/>
    </source>
</evidence>
<keyword evidence="2" id="KW-0472">Membrane</keyword>
<dbReference type="Pfam" id="PF12751">
    <property type="entry name" value="Vac7"/>
    <property type="match status" value="2"/>
</dbReference>
<keyword evidence="2" id="KW-1133">Transmembrane helix</keyword>
<feature type="compositionally biased region" description="Polar residues" evidence="1">
    <location>
        <begin position="1"/>
        <end position="12"/>
    </location>
</feature>
<proteinExistence type="predicted"/>
<feature type="region of interest" description="Disordered" evidence="1">
    <location>
        <begin position="570"/>
        <end position="710"/>
    </location>
</feature>
<evidence type="ECO:0000256" key="1">
    <source>
        <dbReference type="SAM" id="MobiDB-lite"/>
    </source>
</evidence>
<protein>
    <recommendedName>
        <fullName evidence="5">Phospholipid metabolism enzyme regulator</fullName>
    </recommendedName>
</protein>
<evidence type="ECO:0000313" key="4">
    <source>
        <dbReference type="Proteomes" id="UP001629113"/>
    </source>
</evidence>
<feature type="compositionally biased region" description="Polar residues" evidence="1">
    <location>
        <begin position="626"/>
        <end position="668"/>
    </location>
</feature>
<keyword evidence="4" id="KW-1185">Reference proteome</keyword>
<feature type="compositionally biased region" description="Polar residues" evidence="1">
    <location>
        <begin position="64"/>
        <end position="84"/>
    </location>
</feature>
<feature type="compositionally biased region" description="Basic and acidic residues" evidence="1">
    <location>
        <begin position="815"/>
        <end position="828"/>
    </location>
</feature>
<evidence type="ECO:0000313" key="3">
    <source>
        <dbReference type="EMBL" id="KAL3424386.1"/>
    </source>
</evidence>
<sequence length="943" mass="100657">MDDRFSASSQSAKAPVKSTDPAATAAGPEDFATMTSRATSSTTSLPLNTTTTTPTTTATKKASQHQQQKRGPSATNSPLPSRESSPVRPSLKNTAAVRSAPGRSRKNSHDISPPRANSITNPPSLAATQRALSAVSIPSLHPSTSDPSIKAPIPLKPSLTAEIKDSPRWPTSPSLRSPPPLNKPSIVSPRKAEYDLPAINVQRSSQTPELQDPKGAVDTDAEDSLAPGMRTAARGASGGSSTLETVQEISQPGTPASGLDGTTVKGEDGSVRQLNEQDNMMEMAFGKNPAKQNNTANESGSESGGKGDIKMRSASATPSTASRAAPPTKQFTAPSAPAGRGKPSGEGGQKMTVETETVSSIPAIALGAGVGGAGPNGSLRAKPSSETIRPKREKKKVTRKAPSVSGMGEKPSLARPRKHYQHTTRSPSKSDSDSASTITGPIKDDGQGSYSSGDWGSSAMSPRKTLARRPSLINHVSNSMLTRPRPASSKADIFEAKVASAVDEANSSDSEETFVYESNPPDANDRPRRFHSRTPSATSMASQVDQRNGMRSMIEGGHSVAMKKSMKFANSYTSNGPETNAGEDDGKGTARSHAGTGRGTTHHHHIGRWGRNGHNGHPSLFDNESPFPNASKSKLASPSPRNGSRPTSPRVSNHSRLLSNSKRQSPISSGYDIEADDERTPLMSTIRSGRSGRARRPPTSSMRQMEHQASRQHRSLLTRFAGCLVLTLMIVLVISGAVGFMFATTQPLTGVKVLALKNVLASEQELIVDLQVVARNPNLVVVTIDSMDMLLFAKSKHAGTDSEWWKHPSMAIKQESRRRGWRNRRDDSPLDPPLDGDPNTNPNLEIGHIHEFESPLTFEGSPFHHTPSVSLGELRVYKPGNKTEPGGSERWGRVVQHEFDLIIRGSLKYTLPLSQKIRSVTVEGRVTVKPNAADQDPDSVHII</sequence>
<reference evidence="3 4" key="1">
    <citation type="submission" date="2024-06" db="EMBL/GenBank/DDBJ databases">
        <title>Complete genome of Phlyctema vagabunda strain 19-DSS-EL-015.</title>
        <authorList>
            <person name="Fiorenzani C."/>
        </authorList>
    </citation>
    <scope>NUCLEOTIDE SEQUENCE [LARGE SCALE GENOMIC DNA]</scope>
    <source>
        <strain evidence="3 4">19-DSS-EL-015</strain>
    </source>
</reference>
<dbReference type="InterPro" id="IPR024260">
    <property type="entry name" value="Vac7"/>
</dbReference>
<organism evidence="3 4">
    <name type="scientific">Phlyctema vagabunda</name>
    <dbReference type="NCBI Taxonomy" id="108571"/>
    <lineage>
        <taxon>Eukaryota</taxon>
        <taxon>Fungi</taxon>
        <taxon>Dikarya</taxon>
        <taxon>Ascomycota</taxon>
        <taxon>Pezizomycotina</taxon>
        <taxon>Leotiomycetes</taxon>
        <taxon>Helotiales</taxon>
        <taxon>Dermateaceae</taxon>
        <taxon>Phlyctema</taxon>
    </lineage>
</organism>
<feature type="compositionally biased region" description="Polar residues" evidence="1">
    <location>
        <begin position="239"/>
        <end position="254"/>
    </location>
</feature>
<accession>A0ABR4PN79</accession>
<dbReference type="EMBL" id="JBFCZG010000003">
    <property type="protein sequence ID" value="KAL3424386.1"/>
    <property type="molecule type" value="Genomic_DNA"/>
</dbReference>
<dbReference type="Proteomes" id="UP001629113">
    <property type="component" value="Unassembled WGS sequence"/>
</dbReference>
<feature type="compositionally biased region" description="Polar residues" evidence="1">
    <location>
        <begin position="533"/>
        <end position="546"/>
    </location>
</feature>
<evidence type="ECO:0000256" key="2">
    <source>
        <dbReference type="SAM" id="Phobius"/>
    </source>
</evidence>
<feature type="compositionally biased region" description="Low complexity" evidence="1">
    <location>
        <begin position="423"/>
        <end position="439"/>
    </location>
</feature>
<feature type="region of interest" description="Disordered" evidence="1">
    <location>
        <begin position="1"/>
        <end position="549"/>
    </location>
</feature>
<feature type="compositionally biased region" description="Polar residues" evidence="1">
    <location>
        <begin position="448"/>
        <end position="460"/>
    </location>
</feature>
<feature type="region of interest" description="Disordered" evidence="1">
    <location>
        <begin position="815"/>
        <end position="843"/>
    </location>
</feature>
<feature type="compositionally biased region" description="Low complexity" evidence="1">
    <location>
        <begin position="32"/>
        <end position="61"/>
    </location>
</feature>